<organism evidence="2 3">
    <name type="scientific">Actinoplanes couchii</name>
    <dbReference type="NCBI Taxonomy" id="403638"/>
    <lineage>
        <taxon>Bacteria</taxon>
        <taxon>Bacillati</taxon>
        <taxon>Actinomycetota</taxon>
        <taxon>Actinomycetes</taxon>
        <taxon>Micromonosporales</taxon>
        <taxon>Micromonosporaceae</taxon>
        <taxon>Actinoplanes</taxon>
    </lineage>
</organism>
<evidence type="ECO:0008006" key="4">
    <source>
        <dbReference type="Google" id="ProtNLM"/>
    </source>
</evidence>
<sequence>MTGPTPEQLARQKRKLDERRAAQDQGYARLAAPHRQGEVPGGAVEPLSAVPILQCADLDRTIAFYESLGFVSDRLSGYATFAAGDAEIHLSRTGNILAPGAYLIHVNDAAATRRNLASRSGAAAIAGRTNYSNHPLRSSRYEKV</sequence>
<feature type="region of interest" description="Disordered" evidence="1">
    <location>
        <begin position="1"/>
        <end position="43"/>
    </location>
</feature>
<proteinExistence type="predicted"/>
<evidence type="ECO:0000313" key="3">
    <source>
        <dbReference type="Proteomes" id="UP000612282"/>
    </source>
</evidence>
<protein>
    <recommendedName>
        <fullName evidence="4">VOC domain-containing protein</fullName>
    </recommendedName>
</protein>
<dbReference type="Proteomes" id="UP000612282">
    <property type="component" value="Unassembled WGS sequence"/>
</dbReference>
<comment type="caution">
    <text evidence="2">The sequence shown here is derived from an EMBL/GenBank/DDBJ whole genome shotgun (WGS) entry which is preliminary data.</text>
</comment>
<dbReference type="SUPFAM" id="SSF54593">
    <property type="entry name" value="Glyoxalase/Bleomycin resistance protein/Dihydroxybiphenyl dioxygenase"/>
    <property type="match status" value="1"/>
</dbReference>
<dbReference type="RefSeq" id="WP_203803499.1">
    <property type="nucleotide sequence ID" value="NZ_BAAAQE010000007.1"/>
</dbReference>
<dbReference type="EMBL" id="BOMG01000088">
    <property type="protein sequence ID" value="GID58674.1"/>
    <property type="molecule type" value="Genomic_DNA"/>
</dbReference>
<dbReference type="Gene3D" id="3.10.180.10">
    <property type="entry name" value="2,3-Dihydroxybiphenyl 1,2-Dioxygenase, domain 1"/>
    <property type="match status" value="1"/>
</dbReference>
<name>A0ABQ3XJJ4_9ACTN</name>
<dbReference type="InterPro" id="IPR029068">
    <property type="entry name" value="Glyas_Bleomycin-R_OHBP_Dase"/>
</dbReference>
<evidence type="ECO:0000256" key="1">
    <source>
        <dbReference type="SAM" id="MobiDB-lite"/>
    </source>
</evidence>
<gene>
    <name evidence="2" type="ORF">Aco03nite_070780</name>
</gene>
<evidence type="ECO:0000313" key="2">
    <source>
        <dbReference type="EMBL" id="GID58674.1"/>
    </source>
</evidence>
<accession>A0ABQ3XJJ4</accession>
<reference evidence="2 3" key="1">
    <citation type="submission" date="2021-01" db="EMBL/GenBank/DDBJ databases">
        <title>Whole genome shotgun sequence of Actinoplanes couchii NBRC 106145.</title>
        <authorList>
            <person name="Komaki H."/>
            <person name="Tamura T."/>
        </authorList>
    </citation>
    <scope>NUCLEOTIDE SEQUENCE [LARGE SCALE GENOMIC DNA]</scope>
    <source>
        <strain evidence="2 3">NBRC 106145</strain>
    </source>
</reference>
<keyword evidence="3" id="KW-1185">Reference proteome</keyword>